<dbReference type="PATRIC" id="fig|158899.10.peg.1109"/>
<dbReference type="Proteomes" id="UP000072421">
    <property type="component" value="Chromosome"/>
</dbReference>
<reference evidence="1 2" key="1">
    <citation type="submission" date="2015-11" db="EMBL/GenBank/DDBJ databases">
        <title>Exploring the genomic traits of fungus-feeding bacterial genus Collimonas.</title>
        <authorList>
            <person name="Song C."/>
            <person name="Schmidt R."/>
            <person name="de Jager V."/>
            <person name="Krzyzanowska D."/>
            <person name="Jongedijk E."/>
            <person name="Cankar K."/>
            <person name="Beekwilder J."/>
            <person name="van Veen A."/>
            <person name="de Boer W."/>
            <person name="van Veen J.A."/>
            <person name="Garbeva P."/>
        </authorList>
    </citation>
    <scope>NUCLEOTIDE SEQUENCE [LARGE SCALE GENOMIC DNA]</scope>
    <source>
        <strain evidence="1 2">Ter6</strain>
    </source>
</reference>
<sequence>MWEGTIGDAALIVAPPLAKSLDKVRDLEMHQSKKGNNE</sequence>
<name>A0A127P828_9BURK</name>
<gene>
    <name evidence="1" type="ORF">CFter6_1097</name>
</gene>
<dbReference type="EMBL" id="CP013232">
    <property type="protein sequence ID" value="AMO93815.1"/>
    <property type="molecule type" value="Genomic_DNA"/>
</dbReference>
<protein>
    <submittedName>
        <fullName evidence="1">Uncharacterized protein</fullName>
    </submittedName>
</protein>
<evidence type="ECO:0000313" key="1">
    <source>
        <dbReference type="EMBL" id="AMO93815.1"/>
    </source>
</evidence>
<proteinExistence type="predicted"/>
<dbReference type="AlphaFoldDB" id="A0A127P828"/>
<accession>A0A127P828</accession>
<organism evidence="1">
    <name type="scientific">Collimonas fungivorans</name>
    <dbReference type="NCBI Taxonomy" id="158899"/>
    <lineage>
        <taxon>Bacteria</taxon>
        <taxon>Pseudomonadati</taxon>
        <taxon>Pseudomonadota</taxon>
        <taxon>Betaproteobacteria</taxon>
        <taxon>Burkholderiales</taxon>
        <taxon>Oxalobacteraceae</taxon>
        <taxon>Collimonas</taxon>
    </lineage>
</organism>
<evidence type="ECO:0000313" key="2">
    <source>
        <dbReference type="Proteomes" id="UP000072421"/>
    </source>
</evidence>